<sequence length="125" mass="14452">MSLDEDKVTRATEIAKAEELLPAWFIERMMNDTWFFGVLLDTGQMLGIEHINKVRQAANGDVWIDVEMLEHRQFRVEYLPDSWKGVNLLCSPTSRTDTSINTRHIVAVFDLADTSIWQIPKEESQ</sequence>
<dbReference type="EMBL" id="CP038033">
    <property type="protein sequence ID" value="QBQ55047.1"/>
    <property type="molecule type" value="Genomic_DNA"/>
</dbReference>
<dbReference type="KEGG" id="nwr:E3U44_11380"/>
<accession>A0A4P7C0A9</accession>
<dbReference type="RefSeq" id="WP_134358315.1">
    <property type="nucleotide sequence ID" value="NZ_CP038033.1"/>
</dbReference>
<evidence type="ECO:0000313" key="1">
    <source>
        <dbReference type="EMBL" id="QBQ55047.1"/>
    </source>
</evidence>
<protein>
    <submittedName>
        <fullName evidence="1">Uncharacterized protein</fullName>
    </submittedName>
</protein>
<evidence type="ECO:0000313" key="2">
    <source>
        <dbReference type="Proteomes" id="UP000294325"/>
    </source>
</evidence>
<reference evidence="1 2" key="1">
    <citation type="submission" date="2019-03" db="EMBL/GenBank/DDBJ databases">
        <title>The genome sequence of Nitrosococcus wardiae strain D1FHST reveals the archetypal metabolic capacity of ammonia-oxidizing Gammaproteobacteria.</title>
        <authorList>
            <person name="Wang L."/>
            <person name="Lim C.K."/>
            <person name="Hanson T.E."/>
            <person name="Dang H."/>
            <person name="Klotz M.G."/>
        </authorList>
    </citation>
    <scope>NUCLEOTIDE SEQUENCE [LARGE SCALE GENOMIC DNA]</scope>
    <source>
        <strain evidence="1 2">D1FHS</strain>
    </source>
</reference>
<name>A0A4P7C0A9_9GAMM</name>
<keyword evidence="2" id="KW-1185">Reference proteome</keyword>
<dbReference type="AlphaFoldDB" id="A0A4P7C0A9"/>
<gene>
    <name evidence="1" type="ORF">E3U44_11380</name>
</gene>
<organism evidence="1 2">
    <name type="scientific">Nitrosococcus wardiae</name>
    <dbReference type="NCBI Taxonomy" id="1814290"/>
    <lineage>
        <taxon>Bacteria</taxon>
        <taxon>Pseudomonadati</taxon>
        <taxon>Pseudomonadota</taxon>
        <taxon>Gammaproteobacteria</taxon>
        <taxon>Chromatiales</taxon>
        <taxon>Chromatiaceae</taxon>
        <taxon>Nitrosococcus</taxon>
    </lineage>
</organism>
<proteinExistence type="predicted"/>
<dbReference type="OrthoDB" id="7273230at2"/>
<dbReference type="Proteomes" id="UP000294325">
    <property type="component" value="Chromosome"/>
</dbReference>